<organism evidence="1 2">
    <name type="scientific">Phialophora macrospora</name>
    <dbReference type="NCBI Taxonomy" id="1851006"/>
    <lineage>
        <taxon>Eukaryota</taxon>
        <taxon>Fungi</taxon>
        <taxon>Dikarya</taxon>
        <taxon>Ascomycota</taxon>
        <taxon>Pezizomycotina</taxon>
        <taxon>Eurotiomycetes</taxon>
        <taxon>Chaetothyriomycetidae</taxon>
        <taxon>Chaetothyriales</taxon>
        <taxon>Herpotrichiellaceae</taxon>
        <taxon>Phialophora</taxon>
    </lineage>
</organism>
<dbReference type="Pfam" id="PF01209">
    <property type="entry name" value="Ubie_methyltran"/>
    <property type="match status" value="1"/>
</dbReference>
<proteinExistence type="predicted"/>
<name>A0A0D2CBN5_9EURO</name>
<accession>A0A0D2CBN5</accession>
<reference evidence="1 2" key="1">
    <citation type="submission" date="2015-01" db="EMBL/GenBank/DDBJ databases">
        <title>The Genome Sequence of Capronia semiimmersa CBS27337.</title>
        <authorList>
            <consortium name="The Broad Institute Genomics Platform"/>
            <person name="Cuomo C."/>
            <person name="de Hoog S."/>
            <person name="Gorbushina A."/>
            <person name="Stielow B."/>
            <person name="Teixiera M."/>
            <person name="Abouelleil A."/>
            <person name="Chapman S.B."/>
            <person name="Priest M."/>
            <person name="Young S.K."/>
            <person name="Wortman J."/>
            <person name="Nusbaum C."/>
            <person name="Birren B."/>
        </authorList>
    </citation>
    <scope>NUCLEOTIDE SEQUENCE [LARGE SCALE GENOMIC DNA]</scope>
    <source>
        <strain evidence="1 2">CBS 27337</strain>
    </source>
</reference>
<dbReference type="Gene3D" id="3.40.50.150">
    <property type="entry name" value="Vaccinia Virus protein VP39"/>
    <property type="match status" value="1"/>
</dbReference>
<dbReference type="AlphaFoldDB" id="A0A0D2CBN5"/>
<evidence type="ECO:0000313" key="1">
    <source>
        <dbReference type="EMBL" id="KIW62416.1"/>
    </source>
</evidence>
<dbReference type="EMBL" id="KN846963">
    <property type="protein sequence ID" value="KIW62416.1"/>
    <property type="molecule type" value="Genomic_DNA"/>
</dbReference>
<dbReference type="GO" id="GO:0008168">
    <property type="term" value="F:methyltransferase activity"/>
    <property type="evidence" value="ECO:0007669"/>
    <property type="project" value="TreeGrafter"/>
</dbReference>
<dbReference type="InterPro" id="IPR029063">
    <property type="entry name" value="SAM-dependent_MTases_sf"/>
</dbReference>
<evidence type="ECO:0000313" key="2">
    <source>
        <dbReference type="Proteomes" id="UP000054266"/>
    </source>
</evidence>
<dbReference type="CDD" id="cd02440">
    <property type="entry name" value="AdoMet_MTases"/>
    <property type="match status" value="1"/>
</dbReference>
<keyword evidence="2" id="KW-1185">Reference proteome</keyword>
<evidence type="ECO:0008006" key="3">
    <source>
        <dbReference type="Google" id="ProtNLM"/>
    </source>
</evidence>
<gene>
    <name evidence="1" type="ORF">PV04_10594</name>
</gene>
<sequence>MAPEKEDAMKQMFDNKDFTKTYAQSAEKFTGWFAEQLVKAANLGTEADDRELVVLDQACGTGVVSQKIVDCLNDEQKGNLHLTCLDFADSMIQFVGPRIKTFGIQSAEAVKADAQDTKLPSDKFTHVLLNFGPMVFSDGQAGLHELLRVLQPGGTLAMSSWKRVGWIDDVKAAFATDPEIPAFPSYDEFRSLMNTGGVWDKPDWINDTTTKAGFVDVDVKEVPHTSVLDTVEQFSQLMVGMVGLIQQRTWTQEQQAKFKDRANEAVVSYMRQKYRGGEIKWDWIAIFTIARKPV</sequence>
<dbReference type="SUPFAM" id="SSF53335">
    <property type="entry name" value="S-adenosyl-L-methionine-dependent methyltransferases"/>
    <property type="match status" value="1"/>
</dbReference>
<dbReference type="Proteomes" id="UP000054266">
    <property type="component" value="Unassembled WGS sequence"/>
</dbReference>
<dbReference type="PANTHER" id="PTHR43591">
    <property type="entry name" value="METHYLTRANSFERASE"/>
    <property type="match status" value="1"/>
</dbReference>
<protein>
    <recommendedName>
        <fullName evidence="3">Methyltransferase domain-containing protein</fullName>
    </recommendedName>
</protein>
<dbReference type="PANTHER" id="PTHR43591:SF24">
    <property type="entry name" value="2-METHOXY-6-POLYPRENYL-1,4-BENZOQUINOL METHYLASE, MITOCHONDRIAL"/>
    <property type="match status" value="1"/>
</dbReference>
<dbReference type="HOGENOM" id="CLU_065416_0_0_1"/>